<evidence type="ECO:0000259" key="2">
    <source>
        <dbReference type="Pfam" id="PF02517"/>
    </source>
</evidence>
<dbReference type="GO" id="GO:0006508">
    <property type="term" value="P:proteolysis"/>
    <property type="evidence" value="ECO:0007669"/>
    <property type="project" value="UniProtKB-KW"/>
</dbReference>
<keyword evidence="3" id="KW-0645">Protease</keyword>
<reference evidence="4" key="1">
    <citation type="submission" date="2016-05" db="EMBL/GenBank/DDBJ databases">
        <title>Draft genome of Corynebacterium afermentans subsp. afermentans LCDC 88199T.</title>
        <authorList>
            <person name="Bernier A.-M."/>
            <person name="Bernard K."/>
        </authorList>
    </citation>
    <scope>NUCLEOTIDE SEQUENCE [LARGE SCALE GENOMIC DNA]</scope>
    <source>
        <strain evidence="4">NML01-0328</strain>
    </source>
</reference>
<evidence type="ECO:0000313" key="3">
    <source>
        <dbReference type="EMBL" id="OAM15962.1"/>
    </source>
</evidence>
<comment type="caution">
    <text evidence="3">The sequence shown here is derived from an EMBL/GenBank/DDBJ whole genome shotgun (WGS) entry which is preliminary data.</text>
</comment>
<dbReference type="AlphaFoldDB" id="A0A1A9RD12"/>
<dbReference type="InterPro" id="IPR042150">
    <property type="entry name" value="MmRce1-like"/>
</dbReference>
<keyword evidence="3" id="KW-0378">Hydrolase</keyword>
<gene>
    <name evidence="3" type="ORF">A7P85_07960</name>
</gene>
<evidence type="ECO:0000313" key="4">
    <source>
        <dbReference type="Proteomes" id="UP000078003"/>
    </source>
</evidence>
<dbReference type="PANTHER" id="PTHR35797">
    <property type="entry name" value="PROTEASE-RELATED"/>
    <property type="match status" value="1"/>
</dbReference>
<dbReference type="InterPro" id="IPR003675">
    <property type="entry name" value="Rce1/LyrA-like_dom"/>
</dbReference>
<dbReference type="Pfam" id="PF02517">
    <property type="entry name" value="Rce1-like"/>
    <property type="match status" value="1"/>
</dbReference>
<dbReference type="PANTHER" id="PTHR35797:SF1">
    <property type="entry name" value="PROTEASE"/>
    <property type="match status" value="1"/>
</dbReference>
<dbReference type="RefSeq" id="WP_064083880.1">
    <property type="nucleotide sequence ID" value="NZ_LXSF01000009.1"/>
</dbReference>
<feature type="transmembrane region" description="Helical" evidence="1">
    <location>
        <begin position="36"/>
        <end position="60"/>
    </location>
</feature>
<keyword evidence="1" id="KW-1133">Transmembrane helix</keyword>
<evidence type="ECO:0000256" key="1">
    <source>
        <dbReference type="SAM" id="Phobius"/>
    </source>
</evidence>
<sequence>MRQTYRPLTFFSLSLLIPWLLWFTAAYISHHQPSKTMLYIQTGLSIIGLVSPMLLALWLLRSNPGLRADAANRLLKLGDFPKRYLLCTLLLLPFTLILAQFISLLFGHSMAQFHISGNPSFSSAMVSPWFLLISAAIIEELAWHSYGTDALLSRFSMFTASMIFTVYWALWHLPLAFIQGYYHSQVVAEGALYTANFVFSMIVFVLLSNWLYLKSDRSILIAVLFHLSANLGNEIFATHPDSKIIQTGLLLIFIFWIIIKDKALFFSKP</sequence>
<accession>A0A1A9RD12</accession>
<keyword evidence="1" id="KW-0472">Membrane</keyword>
<feature type="domain" description="CAAX prenyl protease 2/Lysostaphin resistance protein A-like" evidence="2">
    <location>
        <begin position="126"/>
        <end position="231"/>
    </location>
</feature>
<feature type="transmembrane region" description="Helical" evidence="1">
    <location>
        <begin position="155"/>
        <end position="178"/>
    </location>
</feature>
<dbReference type="Proteomes" id="UP000078003">
    <property type="component" value="Unassembled WGS sequence"/>
</dbReference>
<feature type="transmembrane region" description="Helical" evidence="1">
    <location>
        <begin position="126"/>
        <end position="143"/>
    </location>
</feature>
<dbReference type="EMBL" id="LXSF01000009">
    <property type="protein sequence ID" value="OAM15962.1"/>
    <property type="molecule type" value="Genomic_DNA"/>
</dbReference>
<feature type="transmembrane region" description="Helical" evidence="1">
    <location>
        <begin position="190"/>
        <end position="212"/>
    </location>
</feature>
<feature type="transmembrane region" description="Helical" evidence="1">
    <location>
        <begin position="219"/>
        <end position="237"/>
    </location>
</feature>
<name>A0A1A9RD12_EIKCO</name>
<dbReference type="GO" id="GO:0080120">
    <property type="term" value="P:CAAX-box protein maturation"/>
    <property type="evidence" value="ECO:0007669"/>
    <property type="project" value="UniProtKB-ARBA"/>
</dbReference>
<feature type="transmembrane region" description="Helical" evidence="1">
    <location>
        <begin position="243"/>
        <end position="259"/>
    </location>
</feature>
<keyword evidence="1" id="KW-0812">Transmembrane</keyword>
<organism evidence="3 4">
    <name type="scientific">Eikenella corrodens</name>
    <dbReference type="NCBI Taxonomy" id="539"/>
    <lineage>
        <taxon>Bacteria</taxon>
        <taxon>Pseudomonadati</taxon>
        <taxon>Pseudomonadota</taxon>
        <taxon>Betaproteobacteria</taxon>
        <taxon>Neisseriales</taxon>
        <taxon>Neisseriaceae</taxon>
        <taxon>Eikenella</taxon>
    </lineage>
</organism>
<protein>
    <submittedName>
        <fullName evidence="3">CAAX protease</fullName>
    </submittedName>
</protein>
<proteinExistence type="predicted"/>
<feature type="transmembrane region" description="Helical" evidence="1">
    <location>
        <begin position="84"/>
        <end position="106"/>
    </location>
</feature>
<dbReference type="GO" id="GO:0004175">
    <property type="term" value="F:endopeptidase activity"/>
    <property type="evidence" value="ECO:0007669"/>
    <property type="project" value="UniProtKB-ARBA"/>
</dbReference>